<dbReference type="AlphaFoldDB" id="A0ABD1F3N6"/>
<protein>
    <submittedName>
        <fullName evidence="1">Uncharacterized protein</fullName>
    </submittedName>
</protein>
<dbReference type="EMBL" id="JBDJPC010000003">
    <property type="protein sequence ID" value="KAL1509877.1"/>
    <property type="molecule type" value="Genomic_DNA"/>
</dbReference>
<evidence type="ECO:0000313" key="1">
    <source>
        <dbReference type="EMBL" id="KAL1509877.1"/>
    </source>
</evidence>
<sequence>MGDLFNHISDDQWLGNNGPFVWSEWLRNMTPLDFFLWGVIKDFYANNKGELSRPGLSQIENLTPKQILKVTITGVVKPCKKEGGGHFEHLLLVTFIPTTL</sequence>
<dbReference type="Proteomes" id="UP001566132">
    <property type="component" value="Unassembled WGS sequence"/>
</dbReference>
<gene>
    <name evidence="1" type="ORF">ABEB36_004547</name>
</gene>
<organism evidence="1 2">
    <name type="scientific">Hypothenemus hampei</name>
    <name type="common">Coffee berry borer</name>
    <dbReference type="NCBI Taxonomy" id="57062"/>
    <lineage>
        <taxon>Eukaryota</taxon>
        <taxon>Metazoa</taxon>
        <taxon>Ecdysozoa</taxon>
        <taxon>Arthropoda</taxon>
        <taxon>Hexapoda</taxon>
        <taxon>Insecta</taxon>
        <taxon>Pterygota</taxon>
        <taxon>Neoptera</taxon>
        <taxon>Endopterygota</taxon>
        <taxon>Coleoptera</taxon>
        <taxon>Polyphaga</taxon>
        <taxon>Cucujiformia</taxon>
        <taxon>Curculionidae</taxon>
        <taxon>Scolytinae</taxon>
        <taxon>Hypothenemus</taxon>
    </lineage>
</organism>
<name>A0ABD1F3N6_HYPHA</name>
<accession>A0ABD1F3N6</accession>
<proteinExistence type="predicted"/>
<comment type="caution">
    <text evidence="1">The sequence shown here is derived from an EMBL/GenBank/DDBJ whole genome shotgun (WGS) entry which is preliminary data.</text>
</comment>
<reference evidence="1 2" key="1">
    <citation type="submission" date="2024-05" db="EMBL/GenBank/DDBJ databases">
        <title>Genetic variation in Jamaican populations of the coffee berry borer (Hypothenemus hampei).</title>
        <authorList>
            <person name="Errbii M."/>
            <person name="Myrie A."/>
        </authorList>
    </citation>
    <scope>NUCLEOTIDE SEQUENCE [LARGE SCALE GENOMIC DNA]</scope>
    <source>
        <strain evidence="1">JA-Hopewell-2020-01-JO</strain>
        <tissue evidence="1">Whole body</tissue>
    </source>
</reference>
<evidence type="ECO:0000313" key="2">
    <source>
        <dbReference type="Proteomes" id="UP001566132"/>
    </source>
</evidence>
<keyword evidence="2" id="KW-1185">Reference proteome</keyword>